<name>A0A2U1JS32_9BACI</name>
<feature type="transmembrane region" description="Helical" evidence="1">
    <location>
        <begin position="36"/>
        <end position="53"/>
    </location>
</feature>
<keyword evidence="1" id="KW-0812">Transmembrane</keyword>
<evidence type="ECO:0000256" key="1">
    <source>
        <dbReference type="SAM" id="Phobius"/>
    </source>
</evidence>
<keyword evidence="3" id="KW-1185">Reference proteome</keyword>
<accession>A0A2U1JS32</accession>
<feature type="transmembrane region" description="Helical" evidence="1">
    <location>
        <begin position="59"/>
        <end position="82"/>
    </location>
</feature>
<organism evidence="2 3">
    <name type="scientific">Pueribacillus theae</name>
    <dbReference type="NCBI Taxonomy" id="2171751"/>
    <lineage>
        <taxon>Bacteria</taxon>
        <taxon>Bacillati</taxon>
        <taxon>Bacillota</taxon>
        <taxon>Bacilli</taxon>
        <taxon>Bacillales</taxon>
        <taxon>Bacillaceae</taxon>
        <taxon>Pueribacillus</taxon>
    </lineage>
</organism>
<reference evidence="2 3" key="1">
    <citation type="submission" date="2018-04" db="EMBL/GenBank/DDBJ databases">
        <title>Camelliibacillus theae gen. nov., sp. nov., isolated from Pu'er tea.</title>
        <authorList>
            <person name="Niu L."/>
        </authorList>
    </citation>
    <scope>NUCLEOTIDE SEQUENCE [LARGE SCALE GENOMIC DNA]</scope>
    <source>
        <strain evidence="2 3">T8</strain>
    </source>
</reference>
<proteinExistence type="predicted"/>
<keyword evidence="1" id="KW-1133">Transmembrane helix</keyword>
<feature type="transmembrane region" description="Helical" evidence="1">
    <location>
        <begin position="6"/>
        <end position="29"/>
    </location>
</feature>
<keyword evidence="1" id="KW-0472">Membrane</keyword>
<sequence length="86" mass="9638">MYKYSVFSLILLISFVLLYSWGPGLLFYGFFGKLEVAFLVLLPLAGAIFAFKGNGWTKGVLLILNLIAFIFIAYVLIIVIGYKYGN</sequence>
<evidence type="ECO:0000313" key="3">
    <source>
        <dbReference type="Proteomes" id="UP000245998"/>
    </source>
</evidence>
<evidence type="ECO:0000313" key="2">
    <source>
        <dbReference type="EMBL" id="PWA07815.1"/>
    </source>
</evidence>
<dbReference type="RefSeq" id="WP_116555925.1">
    <property type="nucleotide sequence ID" value="NZ_QCZG01000046.1"/>
</dbReference>
<gene>
    <name evidence="2" type="ORF">DCC39_16085</name>
</gene>
<protein>
    <submittedName>
        <fullName evidence="2">Uncharacterized protein</fullName>
    </submittedName>
</protein>
<comment type="caution">
    <text evidence="2">The sequence shown here is derived from an EMBL/GenBank/DDBJ whole genome shotgun (WGS) entry which is preliminary data.</text>
</comment>
<dbReference type="Proteomes" id="UP000245998">
    <property type="component" value="Unassembled WGS sequence"/>
</dbReference>
<dbReference type="EMBL" id="QCZG01000046">
    <property type="protein sequence ID" value="PWA07815.1"/>
    <property type="molecule type" value="Genomic_DNA"/>
</dbReference>
<dbReference type="AlphaFoldDB" id="A0A2U1JS32"/>